<feature type="compositionally biased region" description="Pro residues" evidence="3">
    <location>
        <begin position="103"/>
        <end position="128"/>
    </location>
</feature>
<dbReference type="PANTHER" id="PTHR24253">
    <property type="entry name" value="TRANSMEMBRANE PROTEASE SERINE"/>
    <property type="match status" value="1"/>
</dbReference>
<dbReference type="STRING" id="100225.SAMN05421595_1205"/>
<sequence length="336" mass="34837">MKGSAFSARRLGAVLAVAALGMGLAPFGVNAAAPDSEPGKDSTNIVGGVAASQDEFPFMVSLQRDGEHFCGGSLLNAGTVLTAAHCVNDLLPPPSVERSDAPTPAPTTPAPPTSTPSPAPTTPAPTTPPATSDSPASRVTLVIGRTKLSDTRQGVVRKIAFRENSQVPEISMHPQYGKAVGYDAALIYLNEDVSGIVPVRLPTGNTDSLLAPGSIATVIGWGNMDTTLSRFPDRLHKVDVPILSEEECLTNADKSFNPKSDICAGRKGKDSCQGDSGGPLLRKIPGRDEYFQIGIVSWGSGCADQGGPGFYTSVSSSEVMDGLKNAPRGKLANALR</sequence>
<gene>
    <name evidence="6" type="ORF">AUCHE_05_02860</name>
</gene>
<keyword evidence="2" id="KW-0378">Hydrolase</keyword>
<comment type="caution">
    <text evidence="6">The sequence shown here is derived from an EMBL/GenBank/DDBJ whole genome shotgun (WGS) entry which is preliminary data.</text>
</comment>
<dbReference type="Proteomes" id="UP000008495">
    <property type="component" value="Unassembled WGS sequence"/>
</dbReference>
<dbReference type="CDD" id="cd00190">
    <property type="entry name" value="Tryp_SPc"/>
    <property type="match status" value="1"/>
</dbReference>
<evidence type="ECO:0000313" key="7">
    <source>
        <dbReference type="Proteomes" id="UP000008495"/>
    </source>
</evidence>
<evidence type="ECO:0000256" key="2">
    <source>
        <dbReference type="RuleBase" id="RU363034"/>
    </source>
</evidence>
<dbReference type="PROSITE" id="PS50240">
    <property type="entry name" value="TRYPSIN_DOM"/>
    <property type="match status" value="1"/>
</dbReference>
<evidence type="ECO:0000256" key="1">
    <source>
        <dbReference type="ARBA" id="ARBA00023157"/>
    </source>
</evidence>
<dbReference type="GO" id="GO:0004252">
    <property type="term" value="F:serine-type endopeptidase activity"/>
    <property type="evidence" value="ECO:0007669"/>
    <property type="project" value="InterPro"/>
</dbReference>
<dbReference type="InterPro" id="IPR001254">
    <property type="entry name" value="Trypsin_dom"/>
</dbReference>
<dbReference type="FunFam" id="2.40.10.10:FF:000002">
    <property type="entry name" value="Transmembrane protease serine"/>
    <property type="match status" value="1"/>
</dbReference>
<evidence type="ECO:0000259" key="5">
    <source>
        <dbReference type="PROSITE" id="PS50240"/>
    </source>
</evidence>
<dbReference type="eggNOG" id="COG5640">
    <property type="taxonomic scope" value="Bacteria"/>
</dbReference>
<dbReference type="RefSeq" id="WP_006502129.1">
    <property type="nucleotide sequence ID" value="NZ_BAGZ01000005.1"/>
</dbReference>
<dbReference type="InterPro" id="IPR001314">
    <property type="entry name" value="Peptidase_S1A"/>
</dbReference>
<keyword evidence="4" id="KW-0732">Signal</keyword>
<dbReference type="PANTHER" id="PTHR24253:SF153">
    <property type="entry name" value="SERINE PROTEASE HEPSIN"/>
    <property type="match status" value="1"/>
</dbReference>
<dbReference type="EMBL" id="BAGZ01000005">
    <property type="protein sequence ID" value="GAB77377.1"/>
    <property type="molecule type" value="Genomic_DNA"/>
</dbReference>
<accession>K6W6C1</accession>
<dbReference type="InterPro" id="IPR018114">
    <property type="entry name" value="TRYPSIN_HIS"/>
</dbReference>
<dbReference type="PRINTS" id="PR00722">
    <property type="entry name" value="CHYMOTRYPSIN"/>
</dbReference>
<evidence type="ECO:0000313" key="6">
    <source>
        <dbReference type="EMBL" id="GAB77377.1"/>
    </source>
</evidence>
<protein>
    <submittedName>
        <fullName evidence="6">Putative peptidase</fullName>
    </submittedName>
</protein>
<dbReference type="Pfam" id="PF00089">
    <property type="entry name" value="Trypsin"/>
    <property type="match status" value="2"/>
</dbReference>
<dbReference type="InterPro" id="IPR009003">
    <property type="entry name" value="Peptidase_S1_PA"/>
</dbReference>
<reference evidence="6 7" key="1">
    <citation type="submission" date="2012-08" db="EMBL/GenBank/DDBJ databases">
        <title>Whole genome shotgun sequence of Austwickia chelonae NBRC 105200.</title>
        <authorList>
            <person name="Yoshida I."/>
            <person name="Hosoyama A."/>
            <person name="Tsuchikane K."/>
            <person name="Katsumata H."/>
            <person name="Ando Y."/>
            <person name="Ohji S."/>
            <person name="Hamada M."/>
            <person name="Tamura T."/>
            <person name="Yamazoe A."/>
            <person name="Yamazaki S."/>
            <person name="Fujita N."/>
        </authorList>
    </citation>
    <scope>NUCLEOTIDE SEQUENCE [LARGE SCALE GENOMIC DNA]</scope>
    <source>
        <strain evidence="6 7">NBRC 105200</strain>
    </source>
</reference>
<keyword evidence="1" id="KW-1015">Disulfide bond</keyword>
<keyword evidence="7" id="KW-1185">Reference proteome</keyword>
<dbReference type="InterPro" id="IPR043504">
    <property type="entry name" value="Peptidase_S1_PA_chymotrypsin"/>
</dbReference>
<dbReference type="PROSITE" id="PS00134">
    <property type="entry name" value="TRYPSIN_HIS"/>
    <property type="match status" value="1"/>
</dbReference>
<evidence type="ECO:0000256" key="4">
    <source>
        <dbReference type="SAM" id="SignalP"/>
    </source>
</evidence>
<keyword evidence="2" id="KW-0645">Protease</keyword>
<feature type="signal peptide" evidence="4">
    <location>
        <begin position="1"/>
        <end position="31"/>
    </location>
</feature>
<feature type="chain" id="PRO_5003895709" evidence="4">
    <location>
        <begin position="32"/>
        <end position="336"/>
    </location>
</feature>
<dbReference type="SMART" id="SM00020">
    <property type="entry name" value="Tryp_SPc"/>
    <property type="match status" value="1"/>
</dbReference>
<dbReference type="GO" id="GO:0006508">
    <property type="term" value="P:proteolysis"/>
    <property type="evidence" value="ECO:0007669"/>
    <property type="project" value="UniProtKB-KW"/>
</dbReference>
<organism evidence="6 7">
    <name type="scientific">Austwickia chelonae NBRC 105200</name>
    <dbReference type="NCBI Taxonomy" id="1184607"/>
    <lineage>
        <taxon>Bacteria</taxon>
        <taxon>Bacillati</taxon>
        <taxon>Actinomycetota</taxon>
        <taxon>Actinomycetes</taxon>
        <taxon>Micrococcales</taxon>
        <taxon>Dermatophilaceae</taxon>
        <taxon>Austwickia</taxon>
    </lineage>
</organism>
<dbReference type="AlphaFoldDB" id="K6W6C1"/>
<dbReference type="PROSITE" id="PS00135">
    <property type="entry name" value="TRYPSIN_SER"/>
    <property type="match status" value="1"/>
</dbReference>
<dbReference type="SUPFAM" id="SSF50494">
    <property type="entry name" value="Trypsin-like serine proteases"/>
    <property type="match status" value="1"/>
</dbReference>
<keyword evidence="2" id="KW-0720">Serine protease</keyword>
<dbReference type="InterPro" id="IPR033116">
    <property type="entry name" value="TRYPSIN_SER"/>
</dbReference>
<evidence type="ECO:0000256" key="3">
    <source>
        <dbReference type="SAM" id="MobiDB-lite"/>
    </source>
</evidence>
<proteinExistence type="predicted"/>
<feature type="domain" description="Peptidase S1" evidence="5">
    <location>
        <begin position="45"/>
        <end position="328"/>
    </location>
</feature>
<feature type="region of interest" description="Disordered" evidence="3">
    <location>
        <begin position="92"/>
        <end position="137"/>
    </location>
</feature>
<dbReference type="Gene3D" id="2.40.10.10">
    <property type="entry name" value="Trypsin-like serine proteases"/>
    <property type="match status" value="2"/>
</dbReference>
<name>K6W6C1_9MICO</name>